<dbReference type="CTD" id="9802345"/>
<organism evidence="3">
    <name type="scientific">Caenorhabditis remanei</name>
    <name type="common">Caenorhabditis vulgaris</name>
    <dbReference type="NCBI Taxonomy" id="31234"/>
    <lineage>
        <taxon>Eukaryota</taxon>
        <taxon>Metazoa</taxon>
        <taxon>Ecdysozoa</taxon>
        <taxon>Nematoda</taxon>
        <taxon>Chromadorea</taxon>
        <taxon>Rhabditida</taxon>
        <taxon>Rhabditina</taxon>
        <taxon>Rhabditomorpha</taxon>
        <taxon>Rhabditoidea</taxon>
        <taxon>Rhabditidae</taxon>
        <taxon>Peloderinae</taxon>
        <taxon>Caenorhabditis</taxon>
    </lineage>
</organism>
<dbReference type="RefSeq" id="XP_003095036.2">
    <property type="nucleotide sequence ID" value="XM_003094988.2"/>
</dbReference>
<protein>
    <submittedName>
        <fullName evidence="2">Uncharacterized protein</fullName>
    </submittedName>
</protein>
<evidence type="ECO:0000313" key="3">
    <source>
        <dbReference type="Proteomes" id="UP000008281"/>
    </source>
</evidence>
<gene>
    <name evidence="2" type="ORF">CRE_24183</name>
</gene>
<proteinExistence type="predicted"/>
<name>E3N984_CAERE</name>
<dbReference type="Proteomes" id="UP000008281">
    <property type="component" value="Unassembled WGS sequence"/>
</dbReference>
<sequence length="119" mass="13267">MLAFFFFFVGFGAALDVGGVLNRVSTQLNSLTPNSDILTEIKANVNPETELSEKFKEQLNDLLEKIKDAVDNGKELKEEILVKLKEALKQLKDMKVDIGNKARELIEEIKGKLGSESLN</sequence>
<dbReference type="AlphaFoldDB" id="E3N984"/>
<evidence type="ECO:0000256" key="1">
    <source>
        <dbReference type="SAM" id="Coils"/>
    </source>
</evidence>
<dbReference type="OrthoDB" id="6422928at2759"/>
<accession>E3N984</accession>
<dbReference type="KEGG" id="crq:GCK72_016001"/>
<keyword evidence="1" id="KW-0175">Coiled coil</keyword>
<feature type="coiled-coil region" evidence="1">
    <location>
        <begin position="52"/>
        <end position="108"/>
    </location>
</feature>
<evidence type="ECO:0000313" key="2">
    <source>
        <dbReference type="EMBL" id="EFO90178.1"/>
    </source>
</evidence>
<dbReference type="HOGENOM" id="CLU_2063669_0_0_1"/>
<dbReference type="InParanoid" id="E3N984"/>
<dbReference type="EMBL" id="DS268563">
    <property type="protein sequence ID" value="EFO90178.1"/>
    <property type="molecule type" value="Genomic_DNA"/>
</dbReference>
<dbReference type="GeneID" id="9802345"/>
<keyword evidence="3" id="KW-1185">Reference proteome</keyword>
<reference evidence="2" key="1">
    <citation type="submission" date="2007-07" db="EMBL/GenBank/DDBJ databases">
        <title>PCAP assembly of the Caenorhabditis remanei genome.</title>
        <authorList>
            <consortium name="The Caenorhabditis remanei Sequencing Consortium"/>
            <person name="Wilson R.K."/>
        </authorList>
    </citation>
    <scope>NUCLEOTIDE SEQUENCE [LARGE SCALE GENOMIC DNA]</scope>
    <source>
        <strain evidence="2">PB4641</strain>
    </source>
</reference>